<accession>A0A0W0VW10</accession>
<evidence type="ECO:0000256" key="1">
    <source>
        <dbReference type="ARBA" id="ARBA00004496"/>
    </source>
</evidence>
<keyword evidence="11" id="KW-1185">Reference proteome</keyword>
<dbReference type="EC" id="6.3.4.19" evidence="8"/>
<dbReference type="AlphaFoldDB" id="A0A0W0VW10"/>
<dbReference type="GO" id="GO:0032267">
    <property type="term" value="F:tRNA(Ile)-lysidine synthase activity"/>
    <property type="evidence" value="ECO:0007669"/>
    <property type="project" value="UniProtKB-EC"/>
</dbReference>
<evidence type="ECO:0000256" key="5">
    <source>
        <dbReference type="ARBA" id="ARBA00022741"/>
    </source>
</evidence>
<dbReference type="PATRIC" id="fig|45067.4.peg.527"/>
<dbReference type="eggNOG" id="COG0037">
    <property type="taxonomic scope" value="Bacteria"/>
</dbReference>
<evidence type="ECO:0000259" key="9">
    <source>
        <dbReference type="SMART" id="SM00977"/>
    </source>
</evidence>
<keyword evidence="4 8" id="KW-0819">tRNA processing</keyword>
<dbReference type="GO" id="GO:0006400">
    <property type="term" value="P:tRNA modification"/>
    <property type="evidence" value="ECO:0007669"/>
    <property type="project" value="UniProtKB-UniRule"/>
</dbReference>
<comment type="domain">
    <text evidence="8">The N-terminal region contains the highly conserved SGGXDS motif, predicted to be a P-loop motif involved in ATP binding.</text>
</comment>
<dbReference type="PANTHER" id="PTHR43033">
    <property type="entry name" value="TRNA(ILE)-LYSIDINE SYNTHASE-RELATED"/>
    <property type="match status" value="1"/>
</dbReference>
<dbReference type="NCBIfam" id="TIGR02432">
    <property type="entry name" value="lysidine_TilS_N"/>
    <property type="match status" value="1"/>
</dbReference>
<dbReference type="NCBIfam" id="TIGR02433">
    <property type="entry name" value="lysidine_TilS_C"/>
    <property type="match status" value="1"/>
</dbReference>
<dbReference type="InterPro" id="IPR012796">
    <property type="entry name" value="Lysidine-tRNA-synth_C"/>
</dbReference>
<protein>
    <recommendedName>
        <fullName evidence="8">tRNA(Ile)-lysidine synthase</fullName>
        <ecNumber evidence="8">6.3.4.19</ecNumber>
    </recommendedName>
    <alternativeName>
        <fullName evidence="8">tRNA(Ile)-2-lysyl-cytidine synthase</fullName>
    </alternativeName>
    <alternativeName>
        <fullName evidence="8">tRNA(Ile)-lysidine synthetase</fullName>
    </alternativeName>
</protein>
<dbReference type="CDD" id="cd01992">
    <property type="entry name" value="TilS_N"/>
    <property type="match status" value="1"/>
</dbReference>
<keyword evidence="5 8" id="KW-0547">Nucleotide-binding</keyword>
<dbReference type="Gene3D" id="1.20.59.20">
    <property type="match status" value="1"/>
</dbReference>
<dbReference type="OrthoDB" id="9807403at2"/>
<dbReference type="SUPFAM" id="SSF82829">
    <property type="entry name" value="MesJ substrate recognition domain-like"/>
    <property type="match status" value="1"/>
</dbReference>
<proteinExistence type="inferred from homology"/>
<keyword evidence="3 8" id="KW-0436">Ligase</keyword>
<comment type="subcellular location">
    <subcellularLocation>
        <location evidence="1 8">Cytoplasm</location>
    </subcellularLocation>
</comment>
<reference evidence="10 11" key="1">
    <citation type="submission" date="2015-11" db="EMBL/GenBank/DDBJ databases">
        <title>Genomic analysis of 38 Legionella species identifies large and diverse effector repertoires.</title>
        <authorList>
            <person name="Burstein D."/>
            <person name="Amaro F."/>
            <person name="Zusman T."/>
            <person name="Lifshitz Z."/>
            <person name="Cohen O."/>
            <person name="Gilbert J.A."/>
            <person name="Pupko T."/>
            <person name="Shuman H.A."/>
            <person name="Segal G."/>
        </authorList>
    </citation>
    <scope>NUCLEOTIDE SEQUENCE [LARGE SCALE GENOMIC DNA]</scope>
    <source>
        <strain evidence="10 11">ATCC 49751</strain>
    </source>
</reference>
<dbReference type="InterPro" id="IPR011063">
    <property type="entry name" value="TilS/TtcA_N"/>
</dbReference>
<dbReference type="InterPro" id="IPR015262">
    <property type="entry name" value="tRNA_Ile_lys_synt_subst-bd"/>
</dbReference>
<dbReference type="SUPFAM" id="SSF52402">
    <property type="entry name" value="Adenine nucleotide alpha hydrolases-like"/>
    <property type="match status" value="1"/>
</dbReference>
<dbReference type="InterPro" id="IPR014729">
    <property type="entry name" value="Rossmann-like_a/b/a_fold"/>
</dbReference>
<evidence type="ECO:0000256" key="2">
    <source>
        <dbReference type="ARBA" id="ARBA00022490"/>
    </source>
</evidence>
<dbReference type="PANTHER" id="PTHR43033:SF1">
    <property type="entry name" value="TRNA(ILE)-LYSIDINE SYNTHASE-RELATED"/>
    <property type="match status" value="1"/>
</dbReference>
<dbReference type="Pfam" id="PF11734">
    <property type="entry name" value="TilS_C"/>
    <property type="match status" value="1"/>
</dbReference>
<comment type="function">
    <text evidence="8">Ligates lysine onto the cytidine present at position 34 of the AUA codon-specific tRNA(Ile) that contains the anticodon CAU, in an ATP-dependent manner. Cytidine is converted to lysidine, thus changing the amino acid specificity of the tRNA from methionine to isoleucine.</text>
</comment>
<evidence type="ECO:0000256" key="6">
    <source>
        <dbReference type="ARBA" id="ARBA00022840"/>
    </source>
</evidence>
<dbReference type="SMART" id="SM00977">
    <property type="entry name" value="TilS_C"/>
    <property type="match status" value="1"/>
</dbReference>
<comment type="similarity">
    <text evidence="8">Belongs to the tRNA(Ile)-lysidine synthase family.</text>
</comment>
<dbReference type="Gene3D" id="3.40.50.620">
    <property type="entry name" value="HUPs"/>
    <property type="match status" value="1"/>
</dbReference>
<evidence type="ECO:0000313" key="10">
    <source>
        <dbReference type="EMBL" id="KTD24363.1"/>
    </source>
</evidence>
<dbReference type="InterPro" id="IPR012094">
    <property type="entry name" value="tRNA_Ile_lys_synt"/>
</dbReference>
<dbReference type="GO" id="GO:0005737">
    <property type="term" value="C:cytoplasm"/>
    <property type="evidence" value="ECO:0007669"/>
    <property type="project" value="UniProtKB-SubCell"/>
</dbReference>
<dbReference type="EMBL" id="LNYI01000010">
    <property type="protein sequence ID" value="KTD24363.1"/>
    <property type="molecule type" value="Genomic_DNA"/>
</dbReference>
<evidence type="ECO:0000256" key="7">
    <source>
        <dbReference type="ARBA" id="ARBA00048539"/>
    </source>
</evidence>
<comment type="catalytic activity">
    <reaction evidence="7 8">
        <text>cytidine(34) in tRNA(Ile2) + L-lysine + ATP = lysidine(34) in tRNA(Ile2) + AMP + diphosphate + H(+)</text>
        <dbReference type="Rhea" id="RHEA:43744"/>
        <dbReference type="Rhea" id="RHEA-COMP:10625"/>
        <dbReference type="Rhea" id="RHEA-COMP:10670"/>
        <dbReference type="ChEBI" id="CHEBI:15378"/>
        <dbReference type="ChEBI" id="CHEBI:30616"/>
        <dbReference type="ChEBI" id="CHEBI:32551"/>
        <dbReference type="ChEBI" id="CHEBI:33019"/>
        <dbReference type="ChEBI" id="CHEBI:82748"/>
        <dbReference type="ChEBI" id="CHEBI:83665"/>
        <dbReference type="ChEBI" id="CHEBI:456215"/>
        <dbReference type="EC" id="6.3.4.19"/>
    </reaction>
</comment>
<keyword evidence="2 8" id="KW-0963">Cytoplasm</keyword>
<dbReference type="Proteomes" id="UP000054869">
    <property type="component" value="Unassembled WGS sequence"/>
</dbReference>
<feature type="domain" description="Lysidine-tRNA(Ile) synthetase C-terminal" evidence="9">
    <location>
        <begin position="357"/>
        <end position="428"/>
    </location>
</feature>
<feature type="binding site" evidence="8">
    <location>
        <begin position="25"/>
        <end position="30"/>
    </location>
    <ligand>
        <name>ATP</name>
        <dbReference type="ChEBI" id="CHEBI:30616"/>
    </ligand>
</feature>
<gene>
    <name evidence="8" type="primary">tilS</name>
    <name evidence="10" type="ORF">Llan_0502</name>
</gene>
<dbReference type="Pfam" id="PF09179">
    <property type="entry name" value="TilS"/>
    <property type="match status" value="1"/>
</dbReference>
<dbReference type="Pfam" id="PF01171">
    <property type="entry name" value="ATP_bind_3"/>
    <property type="match status" value="1"/>
</dbReference>
<keyword evidence="6 8" id="KW-0067">ATP-binding</keyword>
<organism evidence="10 11">
    <name type="scientific">Legionella lansingensis</name>
    <dbReference type="NCBI Taxonomy" id="45067"/>
    <lineage>
        <taxon>Bacteria</taxon>
        <taxon>Pseudomonadati</taxon>
        <taxon>Pseudomonadota</taxon>
        <taxon>Gammaproteobacteria</taxon>
        <taxon>Legionellales</taxon>
        <taxon>Legionellaceae</taxon>
        <taxon>Legionella</taxon>
    </lineage>
</organism>
<name>A0A0W0VW10_9GAMM</name>
<sequence length="429" mass="49055">MTKSLLNTDFLQSLKRYNHIFVGYSGGLDSTVLLHALITQKQFASKLTAIHINHGLSPNAQKWEEHCQQFCRLLNLPLIVKSVQFRRDANIEDAARQARYDAFRKLLKKDDCLLLAHHFDDQAETMLLHLVRGTGIAGLAAMKSSKNFAKGQLLRPLLHQRRTALLSYAKRHQLVWIDDESNFDIGFSRNYLRHEILPLLAARWPKVVDNLVRTSQHCRQAQNNLDDLAKMDCPELNEASSQLAITHLKHLSKARLANILRVWLEANHVRAPGTLTFDRLIPEVIYAMPDANPLVTWGDICVRRYQENLYLLKKDTPTLPAQSEWVAFPGRLDLGQLGHLYAIASDEGLVIPQGSKVTVRFRQGGESFAFRGQTKQLKKLFQEWQIPTWLRDRIPLVYVNDQLACVVGYAISDNFFQSEATKAYELQIK</sequence>
<dbReference type="RefSeq" id="WP_028373069.1">
    <property type="nucleotide sequence ID" value="NZ_CAAAJD010000009.1"/>
</dbReference>
<dbReference type="HAMAP" id="MF_01161">
    <property type="entry name" value="tRNA_Ile_lys_synt"/>
    <property type="match status" value="1"/>
</dbReference>
<dbReference type="GO" id="GO:0005524">
    <property type="term" value="F:ATP binding"/>
    <property type="evidence" value="ECO:0007669"/>
    <property type="project" value="UniProtKB-UniRule"/>
</dbReference>
<evidence type="ECO:0000313" key="11">
    <source>
        <dbReference type="Proteomes" id="UP000054869"/>
    </source>
</evidence>
<dbReference type="InterPro" id="IPR012795">
    <property type="entry name" value="tRNA_Ile_lys_synt_N"/>
</dbReference>
<comment type="caution">
    <text evidence="10">The sequence shown here is derived from an EMBL/GenBank/DDBJ whole genome shotgun (WGS) entry which is preliminary data.</text>
</comment>
<evidence type="ECO:0000256" key="3">
    <source>
        <dbReference type="ARBA" id="ARBA00022598"/>
    </source>
</evidence>
<dbReference type="STRING" id="45067.Llan_0502"/>
<evidence type="ECO:0000256" key="8">
    <source>
        <dbReference type="HAMAP-Rule" id="MF_01161"/>
    </source>
</evidence>
<evidence type="ECO:0000256" key="4">
    <source>
        <dbReference type="ARBA" id="ARBA00022694"/>
    </source>
</evidence>
<dbReference type="SUPFAM" id="SSF56037">
    <property type="entry name" value="PheT/TilS domain"/>
    <property type="match status" value="1"/>
</dbReference>